<dbReference type="OrthoDB" id="5986966at2"/>
<accession>A0A1T0ARL6</accession>
<dbReference type="Gene3D" id="1.10.238.160">
    <property type="match status" value="1"/>
</dbReference>
<dbReference type="InterPro" id="IPR041657">
    <property type="entry name" value="HTH_17"/>
</dbReference>
<dbReference type="STRING" id="734.B0187_06310"/>
<evidence type="ECO:0000313" key="3">
    <source>
        <dbReference type="Proteomes" id="UP000190867"/>
    </source>
</evidence>
<dbReference type="InterPro" id="IPR010093">
    <property type="entry name" value="SinI_DNA-bd"/>
</dbReference>
<dbReference type="SUPFAM" id="SSF46955">
    <property type="entry name" value="Putative DNA-binding domain"/>
    <property type="match status" value="1"/>
</dbReference>
<evidence type="ECO:0000313" key="2">
    <source>
        <dbReference type="EMBL" id="OOR98872.1"/>
    </source>
</evidence>
<feature type="domain" description="Helix-turn-helix" evidence="1">
    <location>
        <begin position="5"/>
        <end position="53"/>
    </location>
</feature>
<reference evidence="2 3" key="1">
    <citation type="submission" date="2017-02" db="EMBL/GenBank/DDBJ databases">
        <title>Draft genome sequence of Haemophilus paracuniculus CCUG 43573 type strain.</title>
        <authorList>
            <person name="Engstrom-Jakobsson H."/>
            <person name="Salva-Serra F."/>
            <person name="Thorell K."/>
            <person name="Gonzales-Siles L."/>
            <person name="Karlsson R."/>
            <person name="Boulund F."/>
            <person name="Engstrand L."/>
            <person name="Kristiansson E."/>
            <person name="Moore E."/>
        </authorList>
    </citation>
    <scope>NUCLEOTIDE SEQUENCE [LARGE SCALE GENOMIC DNA]</scope>
    <source>
        <strain evidence="2 3">CCUG 43573</strain>
    </source>
</reference>
<comment type="caution">
    <text evidence="2">The sequence shown here is derived from an EMBL/GenBank/DDBJ whole genome shotgun (WGS) entry which is preliminary data.</text>
</comment>
<dbReference type="RefSeq" id="WP_078237017.1">
    <property type="nucleotide sequence ID" value="NZ_MUYA01000008.1"/>
</dbReference>
<dbReference type="InterPro" id="IPR009061">
    <property type="entry name" value="DNA-bd_dom_put_sf"/>
</dbReference>
<dbReference type="AlphaFoldDB" id="A0A1T0ARL6"/>
<gene>
    <name evidence="2" type="ORF">B0187_06310</name>
</gene>
<keyword evidence="3" id="KW-1185">Reference proteome</keyword>
<dbReference type="Proteomes" id="UP000190867">
    <property type="component" value="Unassembled WGS sequence"/>
</dbReference>
<protein>
    <submittedName>
        <fullName evidence="2">Transcriptional regulator</fullName>
    </submittedName>
</protein>
<dbReference type="NCBIfam" id="TIGR01764">
    <property type="entry name" value="excise"/>
    <property type="match status" value="1"/>
</dbReference>
<proteinExistence type="predicted"/>
<dbReference type="EMBL" id="MUYA01000008">
    <property type="protein sequence ID" value="OOR98872.1"/>
    <property type="molecule type" value="Genomic_DNA"/>
</dbReference>
<dbReference type="GO" id="GO:0003677">
    <property type="term" value="F:DNA binding"/>
    <property type="evidence" value="ECO:0007669"/>
    <property type="project" value="InterPro"/>
</dbReference>
<name>A0A1T0ARL6_9PAST</name>
<sequence length="61" mass="7078">MQQTYFTVKEICEQLKVDRTTIYRQVKAGKFPAPIKIGKLARWEKSTLDQFLNPQPQGATH</sequence>
<dbReference type="Pfam" id="PF12728">
    <property type="entry name" value="HTH_17"/>
    <property type="match status" value="1"/>
</dbReference>
<organism evidence="2 3">
    <name type="scientific">Haemophilus paracuniculus</name>
    <dbReference type="NCBI Taxonomy" id="734"/>
    <lineage>
        <taxon>Bacteria</taxon>
        <taxon>Pseudomonadati</taxon>
        <taxon>Pseudomonadota</taxon>
        <taxon>Gammaproteobacteria</taxon>
        <taxon>Pasteurellales</taxon>
        <taxon>Pasteurellaceae</taxon>
        <taxon>Haemophilus</taxon>
    </lineage>
</organism>
<evidence type="ECO:0000259" key="1">
    <source>
        <dbReference type="Pfam" id="PF12728"/>
    </source>
</evidence>